<evidence type="ECO:0000313" key="2">
    <source>
        <dbReference type="Proteomes" id="UP001162480"/>
    </source>
</evidence>
<dbReference type="Proteomes" id="UP001162480">
    <property type="component" value="Chromosome 23"/>
</dbReference>
<keyword evidence="2" id="KW-1185">Reference proteome</keyword>
<gene>
    <name evidence="1" type="ORF">OCTVUL_1B006763</name>
</gene>
<protein>
    <submittedName>
        <fullName evidence="1">Uncharacterized protein</fullName>
    </submittedName>
</protein>
<dbReference type="AlphaFoldDB" id="A0AA36BSF9"/>
<dbReference type="EMBL" id="OX597836">
    <property type="protein sequence ID" value="CAI9739214.1"/>
    <property type="molecule type" value="Genomic_DNA"/>
</dbReference>
<name>A0AA36BSF9_OCTVU</name>
<reference evidence="1" key="1">
    <citation type="submission" date="2023-08" db="EMBL/GenBank/DDBJ databases">
        <authorList>
            <person name="Alioto T."/>
            <person name="Alioto T."/>
            <person name="Gomez Garrido J."/>
        </authorList>
    </citation>
    <scope>NUCLEOTIDE SEQUENCE</scope>
</reference>
<proteinExistence type="predicted"/>
<accession>A0AA36BSF9</accession>
<evidence type="ECO:0000313" key="1">
    <source>
        <dbReference type="EMBL" id="CAI9739214.1"/>
    </source>
</evidence>
<sequence>MVYLRMHLYSRNIIRMTMMMWTKMKVYNGDEERHDDDLYLEISKRKYVLDGLQKYLILNFLLGNAFSEYSHNSQATMDSNSHRIY</sequence>
<organism evidence="1 2">
    <name type="scientific">Octopus vulgaris</name>
    <name type="common">Common octopus</name>
    <dbReference type="NCBI Taxonomy" id="6645"/>
    <lineage>
        <taxon>Eukaryota</taxon>
        <taxon>Metazoa</taxon>
        <taxon>Spiralia</taxon>
        <taxon>Lophotrochozoa</taxon>
        <taxon>Mollusca</taxon>
        <taxon>Cephalopoda</taxon>
        <taxon>Coleoidea</taxon>
        <taxon>Octopodiformes</taxon>
        <taxon>Octopoda</taxon>
        <taxon>Incirrata</taxon>
        <taxon>Octopodidae</taxon>
        <taxon>Octopus</taxon>
    </lineage>
</organism>